<dbReference type="STRING" id="1477437.SAMN05444682_11676"/>
<reference evidence="1 2" key="1">
    <citation type="submission" date="2016-10" db="EMBL/GenBank/DDBJ databases">
        <authorList>
            <person name="de Groot N.N."/>
        </authorList>
    </citation>
    <scope>NUCLEOTIDE SEQUENCE [LARGE SCALE GENOMIC DNA]</scope>
    <source>
        <strain evidence="1 2">RK1</strain>
    </source>
</reference>
<name>A0A1I3VDP0_9SPHI</name>
<dbReference type="Proteomes" id="UP000198670">
    <property type="component" value="Unassembled WGS sequence"/>
</dbReference>
<dbReference type="EMBL" id="FOQO01000016">
    <property type="protein sequence ID" value="SFJ93478.1"/>
    <property type="molecule type" value="Genomic_DNA"/>
</dbReference>
<organism evidence="1 2">
    <name type="scientific">Parapedobacter indicus</name>
    <dbReference type="NCBI Taxonomy" id="1477437"/>
    <lineage>
        <taxon>Bacteria</taxon>
        <taxon>Pseudomonadati</taxon>
        <taxon>Bacteroidota</taxon>
        <taxon>Sphingobacteriia</taxon>
        <taxon>Sphingobacteriales</taxon>
        <taxon>Sphingobacteriaceae</taxon>
        <taxon>Parapedobacter</taxon>
    </lineage>
</organism>
<dbReference type="AlphaFoldDB" id="A0A1I3VDP0"/>
<evidence type="ECO:0000313" key="1">
    <source>
        <dbReference type="EMBL" id="SFJ93478.1"/>
    </source>
</evidence>
<gene>
    <name evidence="1" type="ORF">SAMN05444682_11676</name>
</gene>
<protein>
    <submittedName>
        <fullName evidence="1">Uncharacterized protein</fullName>
    </submittedName>
</protein>
<proteinExistence type="predicted"/>
<accession>A0A1I3VDP0</accession>
<sequence>MGIPATLSVLERFCKEMNKITAEIYQLHPDRYILVSGNEEGAPRCPYGNIQHWVGYDILTKKYIRFTKSVYKKLVEEIENKK</sequence>
<keyword evidence="2" id="KW-1185">Reference proteome</keyword>
<evidence type="ECO:0000313" key="2">
    <source>
        <dbReference type="Proteomes" id="UP000198670"/>
    </source>
</evidence>